<dbReference type="HOGENOM" id="CLU_997450_0_0_1"/>
<reference evidence="2 3" key="1">
    <citation type="journal article" date="2013" name="PLoS Genet.">
        <title>Comparative genome structure, secondary metabolite, and effector coding capacity across Cochliobolus pathogens.</title>
        <authorList>
            <person name="Condon B.J."/>
            <person name="Leng Y."/>
            <person name="Wu D."/>
            <person name="Bushley K.E."/>
            <person name="Ohm R.A."/>
            <person name="Otillar R."/>
            <person name="Martin J."/>
            <person name="Schackwitz W."/>
            <person name="Grimwood J."/>
            <person name="MohdZainudin N."/>
            <person name="Xue C."/>
            <person name="Wang R."/>
            <person name="Manning V.A."/>
            <person name="Dhillon B."/>
            <person name="Tu Z.J."/>
            <person name="Steffenson B.J."/>
            <person name="Salamov A."/>
            <person name="Sun H."/>
            <person name="Lowry S."/>
            <person name="LaButti K."/>
            <person name="Han J."/>
            <person name="Copeland A."/>
            <person name="Lindquist E."/>
            <person name="Barry K."/>
            <person name="Schmutz J."/>
            <person name="Baker S.E."/>
            <person name="Ciuffetti L.M."/>
            <person name="Grigoriev I.V."/>
            <person name="Zhong S."/>
            <person name="Turgeon B.G."/>
        </authorList>
    </citation>
    <scope>NUCLEOTIDE SEQUENCE [LARGE SCALE GENOMIC DNA]</scope>
    <source>
        <strain evidence="2 3">ATCC 44560</strain>
    </source>
</reference>
<keyword evidence="3" id="KW-1185">Reference proteome</keyword>
<feature type="compositionally biased region" description="Acidic residues" evidence="1">
    <location>
        <begin position="248"/>
        <end position="279"/>
    </location>
</feature>
<dbReference type="OrthoDB" id="3786709at2759"/>
<name>W6ZVU7_COCMI</name>
<dbReference type="GeneID" id="19127396"/>
<feature type="region of interest" description="Disordered" evidence="1">
    <location>
        <begin position="1"/>
        <end position="23"/>
    </location>
</feature>
<dbReference type="Proteomes" id="UP000054032">
    <property type="component" value="Unassembled WGS sequence"/>
</dbReference>
<dbReference type="AlphaFoldDB" id="W6ZVU7"/>
<sequence length="279" mass="31272">MVPLPVVATNTSTGTTAPPVPAPIPNNANNVPLTAQNYVPLINDSIVPPNPNGPRPIYPAFSNHFATGAEAKAWRTQSRGMIKDQAPDLLRVKEFGRNYWVRRIYESIIDISNIDDSKQSCHRRRIKEELAYDTKDLEATAHHIFDRAIGVHEVGWNRLLLYHKEAKRGKLIDLGERCLERRLACICTALQQQKAVVDDALRGGITLRLLCDNPTARAATKKSNNAGNRKRGLKLKVLKKMGVKVPDVSEEQEEQEEQEPEESEEQEDLEGYEGYGDAE</sequence>
<dbReference type="RefSeq" id="XP_007685636.1">
    <property type="nucleotide sequence ID" value="XM_007687446.1"/>
</dbReference>
<protein>
    <submittedName>
        <fullName evidence="2">Uncharacterized protein</fullName>
    </submittedName>
</protein>
<evidence type="ECO:0000313" key="2">
    <source>
        <dbReference type="EMBL" id="EUC47921.1"/>
    </source>
</evidence>
<dbReference type="KEGG" id="bor:COCMIDRAFT_89038"/>
<dbReference type="EMBL" id="KI963947">
    <property type="protein sequence ID" value="EUC47921.1"/>
    <property type="molecule type" value="Genomic_DNA"/>
</dbReference>
<proteinExistence type="predicted"/>
<accession>W6ZVU7</accession>
<feature type="region of interest" description="Disordered" evidence="1">
    <location>
        <begin position="242"/>
        <end position="279"/>
    </location>
</feature>
<evidence type="ECO:0000313" key="3">
    <source>
        <dbReference type="Proteomes" id="UP000054032"/>
    </source>
</evidence>
<gene>
    <name evidence="2" type="ORF">COCMIDRAFT_89038</name>
</gene>
<evidence type="ECO:0000256" key="1">
    <source>
        <dbReference type="SAM" id="MobiDB-lite"/>
    </source>
</evidence>
<organism evidence="2 3">
    <name type="scientific">Bipolaris oryzae ATCC 44560</name>
    <dbReference type="NCBI Taxonomy" id="930090"/>
    <lineage>
        <taxon>Eukaryota</taxon>
        <taxon>Fungi</taxon>
        <taxon>Dikarya</taxon>
        <taxon>Ascomycota</taxon>
        <taxon>Pezizomycotina</taxon>
        <taxon>Dothideomycetes</taxon>
        <taxon>Pleosporomycetidae</taxon>
        <taxon>Pleosporales</taxon>
        <taxon>Pleosporineae</taxon>
        <taxon>Pleosporaceae</taxon>
        <taxon>Bipolaris</taxon>
    </lineage>
</organism>